<dbReference type="EMBL" id="CACQ02005353">
    <property type="protein sequence ID" value="CCF42392.1"/>
    <property type="molecule type" value="Genomic_DNA"/>
</dbReference>
<evidence type="ECO:0000313" key="1">
    <source>
        <dbReference type="EMBL" id="CCF42392.1"/>
    </source>
</evidence>
<dbReference type="Proteomes" id="UP000007174">
    <property type="component" value="Unassembled WGS sequence"/>
</dbReference>
<proteinExistence type="predicted"/>
<name>H1VQ86_COLHI</name>
<gene>
    <name evidence="1" type="ORF">CH063_12405</name>
</gene>
<feature type="non-terminal residue" evidence="1">
    <location>
        <position position="1"/>
    </location>
</feature>
<accession>H1VQ86</accession>
<dbReference type="AlphaFoldDB" id="H1VQ86"/>
<organism evidence="1 2">
    <name type="scientific">Colletotrichum higginsianum (strain IMI 349063)</name>
    <name type="common">Crucifer anthracnose fungus</name>
    <dbReference type="NCBI Taxonomy" id="759273"/>
    <lineage>
        <taxon>Eukaryota</taxon>
        <taxon>Fungi</taxon>
        <taxon>Dikarya</taxon>
        <taxon>Ascomycota</taxon>
        <taxon>Pezizomycotina</taxon>
        <taxon>Sordariomycetes</taxon>
        <taxon>Hypocreomycetidae</taxon>
        <taxon>Glomerellales</taxon>
        <taxon>Glomerellaceae</taxon>
        <taxon>Colletotrichum</taxon>
        <taxon>Colletotrichum destructivum species complex</taxon>
    </lineage>
</organism>
<evidence type="ECO:0000313" key="2">
    <source>
        <dbReference type="Proteomes" id="UP000007174"/>
    </source>
</evidence>
<dbReference type="HOGENOM" id="CLU_1543697_0_0_1"/>
<reference evidence="2" key="1">
    <citation type="journal article" date="2012" name="Nat. Genet.">
        <title>Lifestyle transitions in plant pathogenic Colletotrichum fungi deciphered by genome and transcriptome analyses.</title>
        <authorList>
            <person name="O'Connell R.J."/>
            <person name="Thon M.R."/>
            <person name="Hacquard S."/>
            <person name="Amyotte S.G."/>
            <person name="Kleemann J."/>
            <person name="Torres M.F."/>
            <person name="Damm U."/>
            <person name="Buiate E.A."/>
            <person name="Epstein L."/>
            <person name="Alkan N."/>
            <person name="Altmueller J."/>
            <person name="Alvarado-Balderrama L."/>
            <person name="Bauser C.A."/>
            <person name="Becker C."/>
            <person name="Birren B.W."/>
            <person name="Chen Z."/>
            <person name="Choi J."/>
            <person name="Crouch J.A."/>
            <person name="Duvick J.P."/>
            <person name="Farman M.A."/>
            <person name="Gan P."/>
            <person name="Heiman D."/>
            <person name="Henrissat B."/>
            <person name="Howard R.J."/>
            <person name="Kabbage M."/>
            <person name="Koch C."/>
            <person name="Kracher B."/>
            <person name="Kubo Y."/>
            <person name="Law A.D."/>
            <person name="Lebrun M.-H."/>
            <person name="Lee Y.-H."/>
            <person name="Miyara I."/>
            <person name="Moore N."/>
            <person name="Neumann U."/>
            <person name="Nordstroem K."/>
            <person name="Panaccione D.G."/>
            <person name="Panstruga R."/>
            <person name="Place M."/>
            <person name="Proctor R.H."/>
            <person name="Prusky D."/>
            <person name="Rech G."/>
            <person name="Reinhardt R."/>
            <person name="Rollins J.A."/>
            <person name="Rounsley S."/>
            <person name="Schardl C.L."/>
            <person name="Schwartz D.C."/>
            <person name="Shenoy N."/>
            <person name="Shirasu K."/>
            <person name="Sikhakolli U.R."/>
            <person name="Stueber K."/>
            <person name="Sukno S.A."/>
            <person name="Sweigard J.A."/>
            <person name="Takano Y."/>
            <person name="Takahara H."/>
            <person name="Trail F."/>
            <person name="van der Does H.C."/>
            <person name="Voll L.M."/>
            <person name="Will I."/>
            <person name="Young S."/>
            <person name="Zeng Q."/>
            <person name="Zhang J."/>
            <person name="Zhou S."/>
            <person name="Dickman M.B."/>
            <person name="Schulze-Lefert P."/>
            <person name="Ver Loren van Themaat E."/>
            <person name="Ma L.-J."/>
            <person name="Vaillancourt L.J."/>
        </authorList>
    </citation>
    <scope>NUCLEOTIDE SEQUENCE [LARGE SCALE GENOMIC DNA]</scope>
    <source>
        <strain evidence="2">IMI 349063</strain>
    </source>
</reference>
<protein>
    <submittedName>
        <fullName evidence="1">Uncharacterized protein</fullName>
    </submittedName>
</protein>
<sequence length="174" mass="19901">PETRVQWHSSALLCVPLVGDPSRLRCAWGHSDRVLSQAERACLRHSQVSIRLCGTVLCFLQQGKGGREKRKKRVRLKKGRNRERRTRGRASVFRTVAFLFPPWRLQWSGRTAHLHAGSHTEKGGLLMGHSPRAGEEFPPISLRAGGYYFPLLLLPVHSSVEIFVWTRAVFWREI</sequence>